<dbReference type="SUPFAM" id="SSF69742">
    <property type="entry name" value="Glutamyl tRNA-reductase catalytic, N-terminal domain"/>
    <property type="match status" value="1"/>
</dbReference>
<keyword evidence="2 4" id="KW-0560">Oxidoreductase</keyword>
<organism evidence="11 12">
    <name type="scientific">Mucilaginibacter gotjawali</name>
    <dbReference type="NCBI Taxonomy" id="1550579"/>
    <lineage>
        <taxon>Bacteria</taxon>
        <taxon>Pseudomonadati</taxon>
        <taxon>Bacteroidota</taxon>
        <taxon>Sphingobacteriia</taxon>
        <taxon>Sphingobacteriales</taxon>
        <taxon>Sphingobacteriaceae</taxon>
        <taxon>Mucilaginibacter</taxon>
    </lineage>
</organism>
<sequence>MMLIKVWPMYLANLYTGIITIEKIMDHTSQADISKFFIAGINYKKTDAAIRGMFAINNDQYANILTIAPESGLHSFFIISTCNRTEIYGFADNVGQLINLLCTQTTGDSETFNRLAYIKNGADAVEHLFEVGAGLDSQILGDYEITGQLKQSIKFAKGYNFINCFLERLVNSVFQSSKMIRNETALSSGTVSVSYAAVEYIKENINLCAGRKILVIGIGKIGRNTCKNLVDYLGTTNITLINRSEEKAAELAAELGLAYAPIEDLAAEIKNADVILVAANAAEPIVLKSHLEGKNTKLVVDLSIPYNVEASAGELPNVSLVNVDALSKINDNTLMKRRAEIPKVKCIIAQNMAGFMDWYMMRKNAPALHAIKSKLVYLYMQHFSDIKGDADKCPVMAAEKKIQKVINGIAGKMREEKQHGCNYIEAINDFIVSVNN</sequence>
<evidence type="ECO:0000256" key="1">
    <source>
        <dbReference type="ARBA" id="ARBA00022857"/>
    </source>
</evidence>
<comment type="pathway">
    <text evidence="4">Porphyrin-containing compound metabolism; protoporphyrin-IX biosynthesis; 5-aminolevulinate from L-glutamyl-tRNA(Glu): step 1/2.</text>
</comment>
<dbReference type="InterPro" id="IPR036291">
    <property type="entry name" value="NAD(P)-bd_dom_sf"/>
</dbReference>
<comment type="catalytic activity">
    <reaction evidence="4">
        <text>(S)-4-amino-5-oxopentanoate + tRNA(Glu) + NADP(+) = L-glutamyl-tRNA(Glu) + NADPH + H(+)</text>
        <dbReference type="Rhea" id="RHEA:12344"/>
        <dbReference type="Rhea" id="RHEA-COMP:9663"/>
        <dbReference type="Rhea" id="RHEA-COMP:9680"/>
        <dbReference type="ChEBI" id="CHEBI:15378"/>
        <dbReference type="ChEBI" id="CHEBI:57501"/>
        <dbReference type="ChEBI" id="CHEBI:57783"/>
        <dbReference type="ChEBI" id="CHEBI:58349"/>
        <dbReference type="ChEBI" id="CHEBI:78442"/>
        <dbReference type="ChEBI" id="CHEBI:78520"/>
        <dbReference type="EC" id="1.2.1.70"/>
    </reaction>
</comment>
<dbReference type="InterPro" id="IPR000343">
    <property type="entry name" value="4pyrrol_synth_GluRdtase"/>
</dbReference>
<feature type="binding site" evidence="4 6">
    <location>
        <position position="148"/>
    </location>
    <ligand>
        <name>substrate</name>
    </ligand>
</feature>
<dbReference type="InterPro" id="IPR036343">
    <property type="entry name" value="GluRdtase_N_sf"/>
</dbReference>
<evidence type="ECO:0000256" key="3">
    <source>
        <dbReference type="ARBA" id="ARBA00023244"/>
    </source>
</evidence>
<evidence type="ECO:0000256" key="6">
    <source>
        <dbReference type="PIRSR" id="PIRSR000445-2"/>
    </source>
</evidence>
<evidence type="ECO:0000313" key="12">
    <source>
        <dbReference type="Proteomes" id="UP000218263"/>
    </source>
</evidence>
<dbReference type="KEGG" id="mgot:MgSA37_02005"/>
<evidence type="ECO:0000256" key="4">
    <source>
        <dbReference type="HAMAP-Rule" id="MF_00087"/>
    </source>
</evidence>
<dbReference type="UniPathway" id="UPA00251">
    <property type="reaction ID" value="UER00316"/>
</dbReference>
<dbReference type="EMBL" id="AP017313">
    <property type="protein sequence ID" value="BAU53834.1"/>
    <property type="molecule type" value="Genomic_DNA"/>
</dbReference>
<protein>
    <recommendedName>
        <fullName evidence="4">Glutamyl-tRNA reductase</fullName>
        <shortName evidence="4">GluTR</shortName>
        <ecNumber evidence="4">1.2.1.70</ecNumber>
    </recommendedName>
</protein>
<dbReference type="GO" id="GO:0008883">
    <property type="term" value="F:glutamyl-tRNA reductase activity"/>
    <property type="evidence" value="ECO:0007669"/>
    <property type="project" value="UniProtKB-UniRule"/>
</dbReference>
<accession>A0A0X8X118</accession>
<comment type="domain">
    <text evidence="4">Possesses an unusual extended V-shaped dimeric structure with each monomer consisting of three distinct domains arranged along a curved 'spinal' alpha-helix. The N-terminal catalytic domain specifically recognizes the glutamate moiety of the substrate. The second domain is the NADPH-binding domain, and the third C-terminal domain is responsible for dimerization.</text>
</comment>
<evidence type="ECO:0000256" key="5">
    <source>
        <dbReference type="PIRSR" id="PIRSR000445-1"/>
    </source>
</evidence>
<dbReference type="Gene3D" id="3.30.460.30">
    <property type="entry name" value="Glutamyl-tRNA reductase, N-terminal domain"/>
    <property type="match status" value="1"/>
</dbReference>
<feature type="site" description="Important for activity" evidence="4 8">
    <location>
        <position position="127"/>
    </location>
</feature>
<comment type="function">
    <text evidence="4">Catalyzes the NADPH-dependent reduction of glutamyl-tRNA(Glu) to glutamate 1-semialdehyde (GSA).</text>
</comment>
<feature type="binding site" evidence="4 6">
    <location>
        <begin position="81"/>
        <end position="84"/>
    </location>
    <ligand>
        <name>substrate</name>
    </ligand>
</feature>
<dbReference type="PIRSF" id="PIRSF000445">
    <property type="entry name" value="4pyrrol_synth_GluRdtase"/>
    <property type="match status" value="1"/>
</dbReference>
<gene>
    <name evidence="11" type="primary">hemA_2</name>
    <name evidence="4" type="synonym">hemA</name>
    <name evidence="11" type="ORF">MgSA37_02005</name>
</gene>
<feature type="active site" description="Nucleophile" evidence="4 5">
    <location>
        <position position="82"/>
    </location>
</feature>
<dbReference type="PANTHER" id="PTHR43013">
    <property type="entry name" value="GLUTAMYL-TRNA REDUCTASE"/>
    <property type="match status" value="1"/>
</dbReference>
<keyword evidence="12" id="KW-1185">Reference proteome</keyword>
<dbReference type="Gene3D" id="3.40.50.720">
    <property type="entry name" value="NAD(P)-binding Rossmann-like Domain"/>
    <property type="match status" value="1"/>
</dbReference>
<dbReference type="HAMAP" id="MF_00087">
    <property type="entry name" value="Glu_tRNA_reductase"/>
    <property type="match status" value="1"/>
</dbReference>
<dbReference type="Pfam" id="PF05201">
    <property type="entry name" value="GlutR_N"/>
    <property type="match status" value="1"/>
</dbReference>
<dbReference type="EC" id="1.2.1.70" evidence="4"/>
<dbReference type="InterPro" id="IPR018214">
    <property type="entry name" value="GluRdtase_CS"/>
</dbReference>
<feature type="binding site" evidence="4 6">
    <location>
        <position position="137"/>
    </location>
    <ligand>
        <name>substrate</name>
    </ligand>
</feature>
<comment type="miscellaneous">
    <text evidence="4">During catalysis, the active site Cys acts as a nucleophile attacking the alpha-carbonyl group of tRNA-bound glutamate with the formation of a thioester intermediate between enzyme and glutamate, and the concomitant release of tRNA(Glu). The thioester intermediate is finally reduced by direct hydride transfer from NADPH, to form the product GSA.</text>
</comment>
<evidence type="ECO:0000256" key="8">
    <source>
        <dbReference type="PIRSR" id="PIRSR000445-4"/>
    </source>
</evidence>
<feature type="binding site" evidence="4 7">
    <location>
        <begin position="217"/>
        <end position="222"/>
    </location>
    <ligand>
        <name>NADP(+)</name>
        <dbReference type="ChEBI" id="CHEBI:58349"/>
    </ligand>
</feature>
<dbReference type="Pfam" id="PF01488">
    <property type="entry name" value="Shikimate_DH"/>
    <property type="match status" value="1"/>
</dbReference>
<dbReference type="SUPFAM" id="SSF51735">
    <property type="entry name" value="NAD(P)-binding Rossmann-fold domains"/>
    <property type="match status" value="1"/>
</dbReference>
<keyword evidence="1 4" id="KW-0521">NADP</keyword>
<dbReference type="RefSeq" id="WP_197706114.1">
    <property type="nucleotide sequence ID" value="NZ_AP017313.1"/>
</dbReference>
<dbReference type="AlphaFoldDB" id="A0A0X8X118"/>
<comment type="similarity">
    <text evidence="4">Belongs to the glutamyl-tRNA reductase family.</text>
</comment>
<evidence type="ECO:0000256" key="2">
    <source>
        <dbReference type="ARBA" id="ARBA00023002"/>
    </source>
</evidence>
<dbReference type="InterPro" id="IPR006151">
    <property type="entry name" value="Shikm_DH/Glu-tRNA_Rdtase"/>
</dbReference>
<dbReference type="NCBIfam" id="TIGR01035">
    <property type="entry name" value="hemA"/>
    <property type="match status" value="1"/>
</dbReference>
<dbReference type="Proteomes" id="UP000218263">
    <property type="component" value="Chromosome"/>
</dbReference>
<reference evidence="11 12" key="1">
    <citation type="submission" date="2015-12" db="EMBL/GenBank/DDBJ databases">
        <title>Genome sequence of Mucilaginibacter gotjawali.</title>
        <authorList>
            <person name="Lee J.S."/>
            <person name="Lee K.C."/>
            <person name="Kim K.K."/>
            <person name="Lee B.W."/>
        </authorList>
    </citation>
    <scope>NUCLEOTIDE SEQUENCE [LARGE SCALE GENOMIC DNA]</scope>
    <source>
        <strain evidence="11 12">SA3-7</strain>
    </source>
</reference>
<feature type="domain" description="Quinate/shikimate 5-dehydrogenase/glutamyl-tRNA reductase" evidence="9">
    <location>
        <begin position="203"/>
        <end position="329"/>
    </location>
</feature>
<evidence type="ECO:0000313" key="11">
    <source>
        <dbReference type="EMBL" id="BAU53834.1"/>
    </source>
</evidence>
<evidence type="ECO:0000259" key="9">
    <source>
        <dbReference type="Pfam" id="PF01488"/>
    </source>
</evidence>
<name>A0A0X8X118_9SPHI</name>
<keyword evidence="3 4" id="KW-0627">Porphyrin biosynthesis</keyword>
<feature type="binding site" evidence="4 6">
    <location>
        <begin position="142"/>
        <end position="144"/>
    </location>
    <ligand>
        <name>substrate</name>
    </ligand>
</feature>
<dbReference type="PANTHER" id="PTHR43013:SF1">
    <property type="entry name" value="GLUTAMYL-TRNA REDUCTASE"/>
    <property type="match status" value="1"/>
</dbReference>
<evidence type="ECO:0000256" key="7">
    <source>
        <dbReference type="PIRSR" id="PIRSR000445-3"/>
    </source>
</evidence>
<dbReference type="PROSITE" id="PS00747">
    <property type="entry name" value="GLUTR"/>
    <property type="match status" value="1"/>
</dbReference>
<dbReference type="InterPro" id="IPR015895">
    <property type="entry name" value="4pyrrol_synth_GluRdtase_N"/>
</dbReference>
<dbReference type="GO" id="GO:0019353">
    <property type="term" value="P:protoporphyrinogen IX biosynthetic process from glutamate"/>
    <property type="evidence" value="ECO:0007669"/>
    <property type="project" value="TreeGrafter"/>
</dbReference>
<comment type="subunit">
    <text evidence="4">Homodimer.</text>
</comment>
<evidence type="ECO:0000259" key="10">
    <source>
        <dbReference type="Pfam" id="PF05201"/>
    </source>
</evidence>
<proteinExistence type="inferred from homology"/>
<dbReference type="GO" id="GO:0050661">
    <property type="term" value="F:NADP binding"/>
    <property type="evidence" value="ECO:0007669"/>
    <property type="project" value="InterPro"/>
</dbReference>
<feature type="domain" description="Glutamyl-tRNA reductase N-terminal" evidence="10">
    <location>
        <begin position="40"/>
        <end position="184"/>
    </location>
</feature>